<evidence type="ECO:0000313" key="5">
    <source>
        <dbReference type="Proteomes" id="UP001595665"/>
    </source>
</evidence>
<dbReference type="InterPro" id="IPR001789">
    <property type="entry name" value="Sig_transdc_resp-reg_receiver"/>
</dbReference>
<evidence type="ECO:0000313" key="4">
    <source>
        <dbReference type="EMBL" id="MFC3456805.1"/>
    </source>
</evidence>
<evidence type="ECO:0000259" key="3">
    <source>
        <dbReference type="PROSITE" id="PS50110"/>
    </source>
</evidence>
<feature type="domain" description="Response regulatory" evidence="3">
    <location>
        <begin position="14"/>
        <end position="132"/>
    </location>
</feature>
<sequence length="240" mass="25546">MFIQSNKCLGGAMQVLVVDDDVVSRMMLMHLVDSCGRYDILEAEDGADAWRQLEAGLRPALVFCDLRMPHLSGTELLGRVKADPALRATPFVLVSAANDAETMGEAAALGADGYVVKPFRVEQLRPHLAALAPDETLDESARRLGIDLARLQLYLGGLERQLRDAAASLGAWLVPGDAEGARARLARLGEGCSTLGLHAAAACLARAQGMLAPEPIGAGLHEAATLVRRQLERTGERAST</sequence>
<name>A0ABV7PF92_9BURK</name>
<protein>
    <submittedName>
        <fullName evidence="4">Response regulator</fullName>
    </submittedName>
</protein>
<keyword evidence="5" id="KW-1185">Reference proteome</keyword>
<dbReference type="InterPro" id="IPR011006">
    <property type="entry name" value="CheY-like_superfamily"/>
</dbReference>
<evidence type="ECO:0000256" key="1">
    <source>
        <dbReference type="ARBA" id="ARBA00022553"/>
    </source>
</evidence>
<dbReference type="PANTHER" id="PTHR44591">
    <property type="entry name" value="STRESS RESPONSE REGULATOR PROTEIN 1"/>
    <property type="match status" value="1"/>
</dbReference>
<proteinExistence type="predicted"/>
<dbReference type="PANTHER" id="PTHR44591:SF23">
    <property type="entry name" value="CHEY SUBFAMILY"/>
    <property type="match status" value="1"/>
</dbReference>
<accession>A0ABV7PF92</accession>
<dbReference type="Proteomes" id="UP001595665">
    <property type="component" value="Unassembled WGS sequence"/>
</dbReference>
<dbReference type="EMBL" id="JBHRVV010000001">
    <property type="protein sequence ID" value="MFC3456805.1"/>
    <property type="molecule type" value="Genomic_DNA"/>
</dbReference>
<gene>
    <name evidence="4" type="ORF">ACFOPH_00870</name>
</gene>
<dbReference type="Pfam" id="PF00072">
    <property type="entry name" value="Response_reg"/>
    <property type="match status" value="1"/>
</dbReference>
<reference evidence="5" key="1">
    <citation type="journal article" date="2019" name="Int. J. Syst. Evol. Microbiol.">
        <title>The Global Catalogue of Microorganisms (GCM) 10K type strain sequencing project: providing services to taxonomists for standard genome sequencing and annotation.</title>
        <authorList>
            <consortium name="The Broad Institute Genomics Platform"/>
            <consortium name="The Broad Institute Genome Sequencing Center for Infectious Disease"/>
            <person name="Wu L."/>
            <person name="Ma J."/>
        </authorList>
    </citation>
    <scope>NUCLEOTIDE SEQUENCE [LARGE SCALE GENOMIC DNA]</scope>
    <source>
        <strain evidence="5">CCM 7480</strain>
    </source>
</reference>
<dbReference type="InterPro" id="IPR050595">
    <property type="entry name" value="Bact_response_regulator"/>
</dbReference>
<feature type="modified residue" description="4-aspartylphosphate" evidence="2">
    <location>
        <position position="65"/>
    </location>
</feature>
<organism evidence="4 5">
    <name type="scientific">Massilia haematophila</name>
    <dbReference type="NCBI Taxonomy" id="457923"/>
    <lineage>
        <taxon>Bacteria</taxon>
        <taxon>Pseudomonadati</taxon>
        <taxon>Pseudomonadota</taxon>
        <taxon>Betaproteobacteria</taxon>
        <taxon>Burkholderiales</taxon>
        <taxon>Oxalobacteraceae</taxon>
        <taxon>Telluria group</taxon>
        <taxon>Massilia</taxon>
    </lineage>
</organism>
<dbReference type="SMART" id="SM00448">
    <property type="entry name" value="REC"/>
    <property type="match status" value="1"/>
</dbReference>
<dbReference type="SUPFAM" id="SSF52172">
    <property type="entry name" value="CheY-like"/>
    <property type="match status" value="1"/>
</dbReference>
<dbReference type="Gene3D" id="3.40.50.2300">
    <property type="match status" value="1"/>
</dbReference>
<dbReference type="RefSeq" id="WP_379732878.1">
    <property type="nucleotide sequence ID" value="NZ_JBHRVV010000001.1"/>
</dbReference>
<evidence type="ECO:0000256" key="2">
    <source>
        <dbReference type="PROSITE-ProRule" id="PRU00169"/>
    </source>
</evidence>
<keyword evidence="1 2" id="KW-0597">Phosphoprotein</keyword>
<comment type="caution">
    <text evidence="4">The sequence shown here is derived from an EMBL/GenBank/DDBJ whole genome shotgun (WGS) entry which is preliminary data.</text>
</comment>
<dbReference type="PROSITE" id="PS50110">
    <property type="entry name" value="RESPONSE_REGULATORY"/>
    <property type="match status" value="1"/>
</dbReference>